<evidence type="ECO:0000259" key="4">
    <source>
        <dbReference type="PROSITE" id="PS50987"/>
    </source>
</evidence>
<dbReference type="Pfam" id="PF01022">
    <property type="entry name" value="HTH_5"/>
    <property type="match status" value="1"/>
</dbReference>
<dbReference type="PROSITE" id="PS50987">
    <property type="entry name" value="HTH_ARSR_2"/>
    <property type="match status" value="1"/>
</dbReference>
<gene>
    <name evidence="5" type="ORF">GCM10010977_03920</name>
</gene>
<reference evidence="6" key="1">
    <citation type="journal article" date="2019" name="Int. J. Syst. Evol. Microbiol.">
        <title>The Global Catalogue of Microorganisms (GCM) 10K type strain sequencing project: providing services to taxonomists for standard genome sequencing and annotation.</title>
        <authorList>
            <consortium name="The Broad Institute Genomics Platform"/>
            <consortium name="The Broad Institute Genome Sequencing Center for Infectious Disease"/>
            <person name="Wu L."/>
            <person name="Ma J."/>
        </authorList>
    </citation>
    <scope>NUCLEOTIDE SEQUENCE [LARGE SCALE GENOMIC DNA]</scope>
    <source>
        <strain evidence="6">CGMCC 1.7064</strain>
    </source>
</reference>
<dbReference type="InterPro" id="IPR051081">
    <property type="entry name" value="HTH_MetalResp_TranReg"/>
</dbReference>
<dbReference type="CDD" id="cd00090">
    <property type="entry name" value="HTH_ARSR"/>
    <property type="match status" value="1"/>
</dbReference>
<dbReference type="PANTHER" id="PTHR33154:SF18">
    <property type="entry name" value="ARSENICAL RESISTANCE OPERON REPRESSOR"/>
    <property type="match status" value="1"/>
</dbReference>
<dbReference type="InterPro" id="IPR036388">
    <property type="entry name" value="WH-like_DNA-bd_sf"/>
</dbReference>
<dbReference type="InterPro" id="IPR036390">
    <property type="entry name" value="WH_DNA-bd_sf"/>
</dbReference>
<dbReference type="PRINTS" id="PR00778">
    <property type="entry name" value="HTHARSR"/>
</dbReference>
<accession>A0ABQ2LNI6</accession>
<protein>
    <submittedName>
        <fullName evidence="5">Transcriptional regulator</fullName>
    </submittedName>
</protein>
<dbReference type="Proteomes" id="UP000642509">
    <property type="component" value="Unassembled WGS sequence"/>
</dbReference>
<dbReference type="SUPFAM" id="SSF46785">
    <property type="entry name" value="Winged helix' DNA-binding domain"/>
    <property type="match status" value="1"/>
</dbReference>
<dbReference type="EMBL" id="BMLQ01000001">
    <property type="protein sequence ID" value="GGO40887.1"/>
    <property type="molecule type" value="Genomic_DNA"/>
</dbReference>
<evidence type="ECO:0000256" key="1">
    <source>
        <dbReference type="ARBA" id="ARBA00023015"/>
    </source>
</evidence>
<dbReference type="SMART" id="SM00418">
    <property type="entry name" value="HTH_ARSR"/>
    <property type="match status" value="1"/>
</dbReference>
<dbReference type="PANTHER" id="PTHR33154">
    <property type="entry name" value="TRANSCRIPTIONAL REGULATOR, ARSR FAMILY"/>
    <property type="match status" value="1"/>
</dbReference>
<dbReference type="InterPro" id="IPR011991">
    <property type="entry name" value="ArsR-like_HTH"/>
</dbReference>
<feature type="domain" description="HTH arsR-type" evidence="4">
    <location>
        <begin position="37"/>
        <end position="129"/>
    </location>
</feature>
<dbReference type="PROSITE" id="PS00846">
    <property type="entry name" value="HTH_ARSR_1"/>
    <property type="match status" value="1"/>
</dbReference>
<dbReference type="InterPro" id="IPR001845">
    <property type="entry name" value="HTH_ArsR_DNA-bd_dom"/>
</dbReference>
<proteinExistence type="predicted"/>
<dbReference type="NCBIfam" id="NF033788">
    <property type="entry name" value="HTH_metalloreg"/>
    <property type="match status" value="1"/>
</dbReference>
<dbReference type="Gene3D" id="1.10.10.10">
    <property type="entry name" value="Winged helix-like DNA-binding domain superfamily/Winged helix DNA-binding domain"/>
    <property type="match status" value="1"/>
</dbReference>
<comment type="caution">
    <text evidence="5">The sequence shown here is derived from an EMBL/GenBank/DDBJ whole genome shotgun (WGS) entry which is preliminary data.</text>
</comment>
<evidence type="ECO:0000313" key="5">
    <source>
        <dbReference type="EMBL" id="GGO40887.1"/>
    </source>
</evidence>
<dbReference type="InterPro" id="IPR018334">
    <property type="entry name" value="ArsR_HTH"/>
</dbReference>
<keyword evidence="6" id="KW-1185">Reference proteome</keyword>
<organism evidence="5 6">
    <name type="scientific">Citricoccus zhacaiensis</name>
    <dbReference type="NCBI Taxonomy" id="489142"/>
    <lineage>
        <taxon>Bacteria</taxon>
        <taxon>Bacillati</taxon>
        <taxon>Actinomycetota</taxon>
        <taxon>Actinomycetes</taxon>
        <taxon>Micrococcales</taxon>
        <taxon>Micrococcaceae</taxon>
        <taxon>Citricoccus</taxon>
    </lineage>
</organism>
<evidence type="ECO:0000313" key="6">
    <source>
        <dbReference type="Proteomes" id="UP000642509"/>
    </source>
</evidence>
<keyword evidence="2" id="KW-0238">DNA-binding</keyword>
<evidence type="ECO:0000256" key="2">
    <source>
        <dbReference type="ARBA" id="ARBA00023125"/>
    </source>
</evidence>
<name>A0ABQ2LNI6_9MICC</name>
<evidence type="ECO:0000256" key="3">
    <source>
        <dbReference type="ARBA" id="ARBA00023163"/>
    </source>
</evidence>
<sequence>MMVPTATQTAIAAADTADRHRAASDSSGCCSLAAGPIGVDDAHRSAGMFKALADPMRLRLLSHVAAQGCEAVCACDLTEDLGISQSTVSHHMKKLVDAGLIAREQRGKWAHYTVVPEAFAALRSLLEIG</sequence>
<keyword evidence="3" id="KW-0804">Transcription</keyword>
<dbReference type="RefSeq" id="WP_188803659.1">
    <property type="nucleotide sequence ID" value="NZ_BAAAOU010000003.1"/>
</dbReference>
<keyword evidence="1" id="KW-0805">Transcription regulation</keyword>